<dbReference type="Gene3D" id="3.30.565.10">
    <property type="entry name" value="Histidine kinase-like ATPase, C-terminal domain"/>
    <property type="match status" value="1"/>
</dbReference>
<keyword evidence="3" id="KW-0597">Phosphoprotein</keyword>
<dbReference type="InterPro" id="IPR003661">
    <property type="entry name" value="HisK_dim/P_dom"/>
</dbReference>
<keyword evidence="8" id="KW-0547">Nucleotide-binding</keyword>
<evidence type="ECO:0000256" key="1">
    <source>
        <dbReference type="ARBA" id="ARBA00000085"/>
    </source>
</evidence>
<dbReference type="InterPro" id="IPR050736">
    <property type="entry name" value="Sensor_HK_Regulatory"/>
</dbReference>
<keyword evidence="4" id="KW-0808">Transferase</keyword>
<feature type="domain" description="Histidine kinase" evidence="7">
    <location>
        <begin position="418"/>
        <end position="635"/>
    </location>
</feature>
<dbReference type="InterPro" id="IPR003018">
    <property type="entry name" value="GAF"/>
</dbReference>
<reference evidence="8 9" key="1">
    <citation type="submission" date="2023-01" db="EMBL/GenBank/DDBJ databases">
        <title>Minimal conservation of predation-associated metabolite biosynthetic gene clusters underscores biosynthetic potential of Myxococcota including descriptions for ten novel species: Archangium lansinium sp. nov., Myxococcus landrumus sp. nov., Nannocystis bai.</title>
        <authorList>
            <person name="Ahearne A."/>
            <person name="Stevens C."/>
            <person name="Dowd S."/>
        </authorList>
    </citation>
    <scope>NUCLEOTIDE SEQUENCE [LARGE SCALE GENOMIC DNA]</scope>
    <source>
        <strain evidence="8 9">WIWO2</strain>
    </source>
</reference>
<evidence type="ECO:0000256" key="2">
    <source>
        <dbReference type="ARBA" id="ARBA00012438"/>
    </source>
</evidence>
<protein>
    <recommendedName>
        <fullName evidence="2">histidine kinase</fullName>
        <ecNumber evidence="2">2.7.13.3</ecNumber>
    </recommendedName>
</protein>
<dbReference type="SUPFAM" id="SSF55781">
    <property type="entry name" value="GAF domain-like"/>
    <property type="match status" value="2"/>
</dbReference>
<dbReference type="InterPro" id="IPR005467">
    <property type="entry name" value="His_kinase_dom"/>
</dbReference>
<dbReference type="SUPFAM" id="SSF47384">
    <property type="entry name" value="Homodimeric domain of signal transducing histidine kinase"/>
    <property type="match status" value="1"/>
</dbReference>
<dbReference type="CDD" id="cd00082">
    <property type="entry name" value="HisKA"/>
    <property type="match status" value="1"/>
</dbReference>
<evidence type="ECO:0000256" key="6">
    <source>
        <dbReference type="ARBA" id="ARBA00023012"/>
    </source>
</evidence>
<sequence>MGDAGTPGATVAKERFRKWNDFVRELDLADPLCRLVLDSWERSRAAAVDPVRPPFRRIDDEELARRLERSADLVRAAIPHLHWAAALLRASEPAVYLVDGDGIVLHSVGTSRPMMETFGLLPGFDWSERTMGTNGAGTAIAANRPVAIIGPEHFASAFDDCTCTGAPIHAPDGTIIGAIDVSTSAATGSPERLALVAHIAYTIERELQASWESRRREAEEAGRIQAEEAREQLARLQAVTAALARTCSAGESAGVAIRAIGAILQAQGARAYLRTDDPRGLRLVASTGDNGTSPFPSIPSDPEQPVVLALCRGELVILPDPNEVEGTATRFAPRPTMSAMASPRLVALPLRIHGRDLGGLVFIIEGSCRLDPAMRKLVATMADQCAQAVERNALFESEMRARAEAQDAVRKREQMLGIVAHDLRNPLSAIMLRAALLKRELASRVDEEKLRDGVRTIERAARHSNRLIADLLDVASIDARRLSILPAPHEVSDLVADATETARFGEAGRSLSVHVKVPTDLPPVLADRDRIVQVLSNLLRNAHKFTPDGGAICVRAEALDGEVGIHVRDSGVGIAAEHLPLIFDPYWTRPNNGQRGTGLGLAIARGIVQAHGGRIWVESRVGDGSTFSFTLPLADR</sequence>
<name>A0ABT5CEW1_9BACT</name>
<dbReference type="PRINTS" id="PR00344">
    <property type="entry name" value="BCTRLSENSOR"/>
</dbReference>
<proteinExistence type="predicted"/>
<evidence type="ECO:0000259" key="7">
    <source>
        <dbReference type="PROSITE" id="PS50109"/>
    </source>
</evidence>
<dbReference type="EC" id="2.7.13.3" evidence="2"/>
<dbReference type="InterPro" id="IPR029016">
    <property type="entry name" value="GAF-like_dom_sf"/>
</dbReference>
<organism evidence="8 9">
    <name type="scientific">Sorangium atrum</name>
    <dbReference type="NCBI Taxonomy" id="2995308"/>
    <lineage>
        <taxon>Bacteria</taxon>
        <taxon>Pseudomonadati</taxon>
        <taxon>Myxococcota</taxon>
        <taxon>Polyangia</taxon>
        <taxon>Polyangiales</taxon>
        <taxon>Polyangiaceae</taxon>
        <taxon>Sorangium</taxon>
    </lineage>
</organism>
<dbReference type="RefSeq" id="WP_272103119.1">
    <property type="nucleotide sequence ID" value="NZ_JAQNDK010000006.1"/>
</dbReference>
<dbReference type="Pfam" id="PF00512">
    <property type="entry name" value="HisKA"/>
    <property type="match status" value="1"/>
</dbReference>
<keyword evidence="9" id="KW-1185">Reference proteome</keyword>
<dbReference type="InterPro" id="IPR036890">
    <property type="entry name" value="HATPase_C_sf"/>
</dbReference>
<dbReference type="Pfam" id="PF01590">
    <property type="entry name" value="GAF"/>
    <property type="match status" value="2"/>
</dbReference>
<evidence type="ECO:0000256" key="3">
    <source>
        <dbReference type="ARBA" id="ARBA00022553"/>
    </source>
</evidence>
<evidence type="ECO:0000256" key="4">
    <source>
        <dbReference type="ARBA" id="ARBA00022679"/>
    </source>
</evidence>
<evidence type="ECO:0000313" key="9">
    <source>
        <dbReference type="Proteomes" id="UP001217485"/>
    </source>
</evidence>
<evidence type="ECO:0000256" key="5">
    <source>
        <dbReference type="ARBA" id="ARBA00022777"/>
    </source>
</evidence>
<keyword evidence="5" id="KW-0418">Kinase</keyword>
<comment type="catalytic activity">
    <reaction evidence="1">
        <text>ATP + protein L-histidine = ADP + protein N-phospho-L-histidine.</text>
        <dbReference type="EC" id="2.7.13.3"/>
    </reaction>
</comment>
<dbReference type="SMART" id="SM00387">
    <property type="entry name" value="HATPase_c"/>
    <property type="match status" value="1"/>
</dbReference>
<evidence type="ECO:0000313" key="8">
    <source>
        <dbReference type="EMBL" id="MDC0685001.1"/>
    </source>
</evidence>
<dbReference type="PROSITE" id="PS50109">
    <property type="entry name" value="HIS_KIN"/>
    <property type="match status" value="1"/>
</dbReference>
<keyword evidence="6" id="KW-0902">Two-component regulatory system</keyword>
<dbReference type="SUPFAM" id="SSF55874">
    <property type="entry name" value="ATPase domain of HSP90 chaperone/DNA topoisomerase II/histidine kinase"/>
    <property type="match status" value="1"/>
</dbReference>
<dbReference type="Gene3D" id="3.30.450.40">
    <property type="match status" value="2"/>
</dbReference>
<dbReference type="PANTHER" id="PTHR43711">
    <property type="entry name" value="TWO-COMPONENT HISTIDINE KINASE"/>
    <property type="match status" value="1"/>
</dbReference>
<dbReference type="InterPro" id="IPR003594">
    <property type="entry name" value="HATPase_dom"/>
</dbReference>
<keyword evidence="8" id="KW-0067">ATP-binding</keyword>
<dbReference type="EMBL" id="JAQNDK010000006">
    <property type="protein sequence ID" value="MDC0685001.1"/>
    <property type="molecule type" value="Genomic_DNA"/>
</dbReference>
<dbReference type="PANTHER" id="PTHR43711:SF1">
    <property type="entry name" value="HISTIDINE KINASE 1"/>
    <property type="match status" value="1"/>
</dbReference>
<comment type="caution">
    <text evidence="8">The sequence shown here is derived from an EMBL/GenBank/DDBJ whole genome shotgun (WGS) entry which is preliminary data.</text>
</comment>
<dbReference type="InterPro" id="IPR004358">
    <property type="entry name" value="Sig_transdc_His_kin-like_C"/>
</dbReference>
<dbReference type="Gene3D" id="1.10.287.130">
    <property type="match status" value="1"/>
</dbReference>
<dbReference type="SMART" id="SM00388">
    <property type="entry name" value="HisKA"/>
    <property type="match status" value="1"/>
</dbReference>
<dbReference type="Pfam" id="PF02518">
    <property type="entry name" value="HATPase_c"/>
    <property type="match status" value="1"/>
</dbReference>
<dbReference type="GO" id="GO:0005524">
    <property type="term" value="F:ATP binding"/>
    <property type="evidence" value="ECO:0007669"/>
    <property type="project" value="UniProtKB-KW"/>
</dbReference>
<gene>
    <name evidence="8" type="ORF">POL72_45220</name>
</gene>
<accession>A0ABT5CEW1</accession>
<dbReference type="InterPro" id="IPR036097">
    <property type="entry name" value="HisK_dim/P_sf"/>
</dbReference>
<dbReference type="CDD" id="cd00075">
    <property type="entry name" value="HATPase"/>
    <property type="match status" value="1"/>
</dbReference>
<dbReference type="Proteomes" id="UP001217485">
    <property type="component" value="Unassembled WGS sequence"/>
</dbReference>